<organism evidence="3 4">
    <name type="scientific">Mycolicibacterium mageritense</name>
    <name type="common">Mycobacterium mageritense</name>
    <dbReference type="NCBI Taxonomy" id="53462"/>
    <lineage>
        <taxon>Bacteria</taxon>
        <taxon>Bacillati</taxon>
        <taxon>Actinomycetota</taxon>
        <taxon>Actinomycetes</taxon>
        <taxon>Mycobacteriales</taxon>
        <taxon>Mycobacteriaceae</taxon>
        <taxon>Mycolicibacterium</taxon>
    </lineage>
</organism>
<name>A0ABM7HST5_MYCME</name>
<dbReference type="Proteomes" id="UP000465622">
    <property type="component" value="Chromosome"/>
</dbReference>
<keyword evidence="2" id="KW-0472">Membrane</keyword>
<keyword evidence="2" id="KW-0812">Transmembrane</keyword>
<feature type="region of interest" description="Disordered" evidence="1">
    <location>
        <begin position="185"/>
        <end position="226"/>
    </location>
</feature>
<keyword evidence="2" id="KW-1133">Transmembrane helix</keyword>
<evidence type="ECO:0000256" key="2">
    <source>
        <dbReference type="SAM" id="Phobius"/>
    </source>
</evidence>
<protein>
    <submittedName>
        <fullName evidence="3">Uncharacterized protein</fullName>
    </submittedName>
</protein>
<accession>A0ABM7HST5</accession>
<evidence type="ECO:0000313" key="4">
    <source>
        <dbReference type="Proteomes" id="UP000465622"/>
    </source>
</evidence>
<reference evidence="3 4" key="1">
    <citation type="journal article" date="2019" name="Emerg. Microbes Infect.">
        <title>Comprehensive subspecies identification of 175 nontuberculous mycobacteria species based on 7547 genomic profiles.</title>
        <authorList>
            <person name="Matsumoto Y."/>
            <person name="Kinjo T."/>
            <person name="Motooka D."/>
            <person name="Nabeya D."/>
            <person name="Jung N."/>
            <person name="Uechi K."/>
            <person name="Horii T."/>
            <person name="Iida T."/>
            <person name="Fujita J."/>
            <person name="Nakamura S."/>
        </authorList>
    </citation>
    <scope>NUCLEOTIDE SEQUENCE [LARGE SCALE GENOMIC DNA]</scope>
    <source>
        <strain evidence="3 4">JCM 12375</strain>
    </source>
</reference>
<evidence type="ECO:0000256" key="1">
    <source>
        <dbReference type="SAM" id="MobiDB-lite"/>
    </source>
</evidence>
<feature type="transmembrane region" description="Helical" evidence="2">
    <location>
        <begin position="106"/>
        <end position="128"/>
    </location>
</feature>
<dbReference type="RefSeq" id="WP_036431343.1">
    <property type="nucleotide sequence ID" value="NZ_AP022567.1"/>
</dbReference>
<proteinExistence type="predicted"/>
<feature type="transmembrane region" description="Helical" evidence="2">
    <location>
        <begin position="21"/>
        <end position="43"/>
    </location>
</feature>
<feature type="compositionally biased region" description="Acidic residues" evidence="1">
    <location>
        <begin position="189"/>
        <end position="199"/>
    </location>
</feature>
<keyword evidence="4" id="KW-1185">Reference proteome</keyword>
<gene>
    <name evidence="3" type="ORF">MMAGJ_29090</name>
</gene>
<evidence type="ECO:0000313" key="3">
    <source>
        <dbReference type="EMBL" id="BBX33627.1"/>
    </source>
</evidence>
<sequence length="226" mass="23738">MTIEYTQPRSPKASRPSTVKWAAALLVIGFAAAVVSLLAVAAAPSADVLNTIARGCSTESQALSNAEKEYGAKSSRANAVRSDYNDCIVAWEAATKQSMSPLHRGIANNGAGITALALGIGAVLWLSAGSRVTDLGERVRVHSRALRGLPPKEPTIRIAQPAAPVEPSPEPAPEAFQQTFPLSEPVVDYPEDTDAEPVVDEPQRARSGWGTASKHKLTFGDGDVDG</sequence>
<dbReference type="EMBL" id="AP022567">
    <property type="protein sequence ID" value="BBX33627.1"/>
    <property type="molecule type" value="Genomic_DNA"/>
</dbReference>